<evidence type="ECO:0000256" key="2">
    <source>
        <dbReference type="ARBA" id="ARBA00022801"/>
    </source>
</evidence>
<dbReference type="PROSITE" id="PS51677">
    <property type="entry name" value="NODB"/>
    <property type="match status" value="1"/>
</dbReference>
<name>A0A1P8WFR5_9PLAN</name>
<dbReference type="InterPro" id="IPR036278">
    <property type="entry name" value="Sialidase_sf"/>
</dbReference>
<evidence type="ECO:0000313" key="5">
    <source>
        <dbReference type="Proteomes" id="UP000187735"/>
    </source>
</evidence>
<dbReference type="EMBL" id="CP017641">
    <property type="protein sequence ID" value="APZ92896.1"/>
    <property type="molecule type" value="Genomic_DNA"/>
</dbReference>
<accession>A0A1P8WFR5</accession>
<evidence type="ECO:0000256" key="1">
    <source>
        <dbReference type="ARBA" id="ARBA00022723"/>
    </source>
</evidence>
<dbReference type="KEGG" id="fmr:Fuma_02508"/>
<dbReference type="InterPro" id="IPR050248">
    <property type="entry name" value="Polysacc_deacetylase_ArnD"/>
</dbReference>
<dbReference type="CDD" id="cd10967">
    <property type="entry name" value="CE4_GLA_like_6s"/>
    <property type="match status" value="1"/>
</dbReference>
<dbReference type="GO" id="GO:0016810">
    <property type="term" value="F:hydrolase activity, acting on carbon-nitrogen (but not peptide) bonds"/>
    <property type="evidence" value="ECO:0007669"/>
    <property type="project" value="InterPro"/>
</dbReference>
<proteinExistence type="predicted"/>
<dbReference type="SUPFAM" id="SSF50939">
    <property type="entry name" value="Sialidases"/>
    <property type="match status" value="1"/>
</dbReference>
<dbReference type="SUPFAM" id="SSF88713">
    <property type="entry name" value="Glycoside hydrolase/deacetylase"/>
    <property type="match status" value="1"/>
</dbReference>
<dbReference type="AlphaFoldDB" id="A0A1P8WFR5"/>
<dbReference type="InterPro" id="IPR002509">
    <property type="entry name" value="NODB_dom"/>
</dbReference>
<dbReference type="GO" id="GO:0005975">
    <property type="term" value="P:carbohydrate metabolic process"/>
    <property type="evidence" value="ECO:0007669"/>
    <property type="project" value="InterPro"/>
</dbReference>
<evidence type="ECO:0000259" key="3">
    <source>
        <dbReference type="PROSITE" id="PS51677"/>
    </source>
</evidence>
<organism evidence="4 5">
    <name type="scientific">Fuerstiella marisgermanici</name>
    <dbReference type="NCBI Taxonomy" id="1891926"/>
    <lineage>
        <taxon>Bacteria</taxon>
        <taxon>Pseudomonadati</taxon>
        <taxon>Planctomycetota</taxon>
        <taxon>Planctomycetia</taxon>
        <taxon>Planctomycetales</taxon>
        <taxon>Planctomycetaceae</taxon>
        <taxon>Fuerstiella</taxon>
    </lineage>
</organism>
<reference evidence="4 5" key="1">
    <citation type="journal article" date="2016" name="Front. Microbiol.">
        <title>Fuerstia marisgermanicae gen. nov., sp. nov., an Unusual Member of the Phylum Planctomycetes from the German Wadden Sea.</title>
        <authorList>
            <person name="Kohn T."/>
            <person name="Heuer A."/>
            <person name="Jogler M."/>
            <person name="Vollmers J."/>
            <person name="Boedeker C."/>
            <person name="Bunk B."/>
            <person name="Rast P."/>
            <person name="Borchert D."/>
            <person name="Glockner I."/>
            <person name="Freese H.M."/>
            <person name="Klenk H.P."/>
            <person name="Overmann J."/>
            <person name="Kaster A.K."/>
            <person name="Rohde M."/>
            <person name="Wiegand S."/>
            <person name="Jogler C."/>
        </authorList>
    </citation>
    <scope>NUCLEOTIDE SEQUENCE [LARGE SCALE GENOMIC DNA]</scope>
    <source>
        <strain evidence="4 5">NH11</strain>
    </source>
</reference>
<dbReference type="Gene3D" id="3.20.20.370">
    <property type="entry name" value="Glycoside hydrolase/deacetylase"/>
    <property type="match status" value="1"/>
</dbReference>
<protein>
    <submittedName>
        <fullName evidence="4">Polysaccharide deacetylase family sporulation protein PdaB</fullName>
    </submittedName>
</protein>
<evidence type="ECO:0000313" key="4">
    <source>
        <dbReference type="EMBL" id="APZ92896.1"/>
    </source>
</evidence>
<dbReference type="Pfam" id="PF01522">
    <property type="entry name" value="Polysacc_deac_1"/>
    <property type="match status" value="1"/>
</dbReference>
<keyword evidence="1" id="KW-0479">Metal-binding</keyword>
<sequence length="678" mass="74951">MVNVTSPEEENIVMHRFLFIVLAAVAGSKTTSYADDIVSSASASASTELLSLTNASAKQLGHAQQLGVIEIAPVNLPPESAGDCNHLGWPIATMTGDTIVVMHRQIPGHKAKGAGNPDPSMSYGIVLRSEDGGKTWSKPHDLRDCMAPEDRLRGGIVPLSHRAKFDKSNKSTLGYKVHLHSIGTTRDGAVIAINNHGVFRSDDHGRTWKHFSTALRDDNFPHEIVNLGPRVLDHPTHGLMAFGNWFGEANAYHKLNNKLVALTSADRGVTWSVEENDAGFPQYEPSVLLHEDSFLFVTRDQTKVRGHNQMSWSPGKSPTIIDTNLKDPRLVDTVDFSFNPITRRFELVRSERHRMELWLWSMDPADWASGIWRRECRLLGRTGDFYSTADGFHPAGAVIDAKRGVQHIFVYSGHPNGPAGVFRITRTLDTPKLTAALAKQPPATAPAKLSKGGVVMTFDDRNFNDWIKALPLFDEFGVKATFFISGKIDATAREAIQELRDHGHAIGSHSVNHLKAVEYFEEKSPETFLQKEIDPQLKAFKAAGVAPVSFAYPMSRNNKATDETLLKVFRHLRTGRNVAAGKRLSEDDAFFVAADRIGEHGCLYGKGIDYAPLRADRTYEQLDGALERAARNSEIIVLYAHRISEAGPGNFVSPEALTRVFSKANELGLQFYTYDQLP</sequence>
<dbReference type="InterPro" id="IPR011330">
    <property type="entry name" value="Glyco_hydro/deAcase_b/a-brl"/>
</dbReference>
<dbReference type="PANTHER" id="PTHR10587:SF133">
    <property type="entry name" value="CHITIN DEACETYLASE 1-RELATED"/>
    <property type="match status" value="1"/>
</dbReference>
<keyword evidence="5" id="KW-1185">Reference proteome</keyword>
<dbReference type="GO" id="GO:0016020">
    <property type="term" value="C:membrane"/>
    <property type="evidence" value="ECO:0007669"/>
    <property type="project" value="TreeGrafter"/>
</dbReference>
<gene>
    <name evidence="4" type="ORF">Fuma_02508</name>
</gene>
<dbReference type="PANTHER" id="PTHR10587">
    <property type="entry name" value="GLYCOSYL TRANSFERASE-RELATED"/>
    <property type="match status" value="1"/>
</dbReference>
<dbReference type="Proteomes" id="UP000187735">
    <property type="component" value="Chromosome"/>
</dbReference>
<dbReference type="STRING" id="1891926.Fuma_02508"/>
<dbReference type="Gene3D" id="2.120.10.10">
    <property type="match status" value="1"/>
</dbReference>
<dbReference type="GO" id="GO:0046872">
    <property type="term" value="F:metal ion binding"/>
    <property type="evidence" value="ECO:0007669"/>
    <property type="project" value="UniProtKB-KW"/>
</dbReference>
<keyword evidence="2" id="KW-0378">Hydrolase</keyword>
<dbReference type="CDD" id="cd15482">
    <property type="entry name" value="Sialidase_non-viral"/>
    <property type="match status" value="1"/>
</dbReference>
<feature type="domain" description="NodB homology" evidence="3">
    <location>
        <begin position="452"/>
        <end position="678"/>
    </location>
</feature>